<dbReference type="GeneID" id="5970093"/>
<dbReference type="Proteomes" id="UP000001055">
    <property type="component" value="Unassembled WGS sequence"/>
</dbReference>
<dbReference type="RefSeq" id="XP_001793236.1">
    <property type="nucleotide sequence ID" value="XM_001793184.1"/>
</dbReference>
<proteinExistence type="predicted"/>
<dbReference type="KEGG" id="pno:SNOG_02637"/>
<gene>
    <name evidence="1" type="ORF">SNOG_02637</name>
</gene>
<dbReference type="InParanoid" id="Q0V027"/>
<evidence type="ECO:0000313" key="2">
    <source>
        <dbReference type="Proteomes" id="UP000001055"/>
    </source>
</evidence>
<sequence>MVTQGEVASPITMDWKPPTPFSCMTMRFRCHQNKQDDRSVPQASKCGSSYNDSCLQDPAFMVSTARMLRLV</sequence>
<reference evidence="2" key="1">
    <citation type="journal article" date="2007" name="Plant Cell">
        <title>Dothideomycete-plant interactions illuminated by genome sequencing and EST analysis of the wheat pathogen Stagonospora nodorum.</title>
        <authorList>
            <person name="Hane J.K."/>
            <person name="Lowe R.G."/>
            <person name="Solomon P.S."/>
            <person name="Tan K.C."/>
            <person name="Schoch C.L."/>
            <person name="Spatafora J.W."/>
            <person name="Crous P.W."/>
            <person name="Kodira C."/>
            <person name="Birren B.W."/>
            <person name="Galagan J.E."/>
            <person name="Torriani S.F."/>
            <person name="McDonald B.A."/>
            <person name="Oliver R.P."/>
        </authorList>
    </citation>
    <scope>NUCLEOTIDE SEQUENCE [LARGE SCALE GENOMIC DNA]</scope>
    <source>
        <strain evidence="2">SN15 / ATCC MYA-4574 / FGSC 10173</strain>
    </source>
</reference>
<organism evidence="1 2">
    <name type="scientific">Phaeosphaeria nodorum (strain SN15 / ATCC MYA-4574 / FGSC 10173)</name>
    <name type="common">Glume blotch fungus</name>
    <name type="synonym">Parastagonospora nodorum</name>
    <dbReference type="NCBI Taxonomy" id="321614"/>
    <lineage>
        <taxon>Eukaryota</taxon>
        <taxon>Fungi</taxon>
        <taxon>Dikarya</taxon>
        <taxon>Ascomycota</taxon>
        <taxon>Pezizomycotina</taxon>
        <taxon>Dothideomycetes</taxon>
        <taxon>Pleosporomycetidae</taxon>
        <taxon>Pleosporales</taxon>
        <taxon>Pleosporineae</taxon>
        <taxon>Phaeosphaeriaceae</taxon>
        <taxon>Parastagonospora</taxon>
    </lineage>
</organism>
<dbReference type="EMBL" id="CH445328">
    <property type="protein sequence ID" value="EAT89368.1"/>
    <property type="molecule type" value="Genomic_DNA"/>
</dbReference>
<dbReference type="AlphaFoldDB" id="Q0V027"/>
<accession>Q0V027</accession>
<protein>
    <submittedName>
        <fullName evidence="1">Uncharacterized protein</fullName>
    </submittedName>
</protein>
<evidence type="ECO:0000313" key="1">
    <source>
        <dbReference type="EMBL" id="EAT89368.1"/>
    </source>
</evidence>
<name>Q0V027_PHANO</name>